<keyword evidence="3" id="KW-1185">Reference proteome</keyword>
<feature type="signal peptide" evidence="1">
    <location>
        <begin position="1"/>
        <end position="23"/>
    </location>
</feature>
<comment type="caution">
    <text evidence="2">The sequence shown here is derived from an EMBL/GenBank/DDBJ whole genome shotgun (WGS) entry which is preliminary data.</text>
</comment>
<proteinExistence type="predicted"/>
<dbReference type="EMBL" id="JAENIK010000011">
    <property type="protein sequence ID" value="MBK1816325.1"/>
    <property type="molecule type" value="Genomic_DNA"/>
</dbReference>
<keyword evidence="1" id="KW-0732">Signal</keyword>
<evidence type="ECO:0000313" key="2">
    <source>
        <dbReference type="EMBL" id="MBK1816325.1"/>
    </source>
</evidence>
<protein>
    <recommendedName>
        <fullName evidence="4">Lipoprotein</fullName>
    </recommendedName>
</protein>
<evidence type="ECO:0008006" key="4">
    <source>
        <dbReference type="Google" id="ProtNLM"/>
    </source>
</evidence>
<evidence type="ECO:0000256" key="1">
    <source>
        <dbReference type="SAM" id="SignalP"/>
    </source>
</evidence>
<feature type="chain" id="PRO_5037182530" description="Lipoprotein" evidence="1">
    <location>
        <begin position="24"/>
        <end position="167"/>
    </location>
</feature>
<dbReference type="AlphaFoldDB" id="A0A934R6W6"/>
<evidence type="ECO:0000313" key="3">
    <source>
        <dbReference type="Proteomes" id="UP000600139"/>
    </source>
</evidence>
<dbReference type="Proteomes" id="UP000600139">
    <property type="component" value="Unassembled WGS sequence"/>
</dbReference>
<organism evidence="2 3">
    <name type="scientific">Luteolibacter yonseiensis</name>
    <dbReference type="NCBI Taxonomy" id="1144680"/>
    <lineage>
        <taxon>Bacteria</taxon>
        <taxon>Pseudomonadati</taxon>
        <taxon>Verrucomicrobiota</taxon>
        <taxon>Verrucomicrobiia</taxon>
        <taxon>Verrucomicrobiales</taxon>
        <taxon>Verrucomicrobiaceae</taxon>
        <taxon>Luteolibacter</taxon>
    </lineage>
</organism>
<dbReference type="PROSITE" id="PS51257">
    <property type="entry name" value="PROKAR_LIPOPROTEIN"/>
    <property type="match status" value="1"/>
</dbReference>
<reference evidence="2" key="1">
    <citation type="submission" date="2021-01" db="EMBL/GenBank/DDBJ databases">
        <title>Modified the classification status of verrucomicrobia.</title>
        <authorList>
            <person name="Feng X."/>
        </authorList>
    </citation>
    <scope>NUCLEOTIDE SEQUENCE</scope>
    <source>
        <strain evidence="2">JCM 18052</strain>
    </source>
</reference>
<name>A0A934R6W6_9BACT</name>
<sequence length="167" mass="17529">MRSFNSIAVSALLAGSLFLSGCATIVSSRQKPTAIDSSPSKLAYKIVDGNGAVVSEGRTPTTVTLQRSSAYFKPGTYTIQISQRGKVVGTQTVSAGINGWYFGNILLGGLIGMVIVDPLSGAMYRMPESITVATNQTSVALGDQPKALQIVDISTLTSAQRSKLVRI</sequence>
<accession>A0A934R6W6</accession>
<gene>
    <name evidence="2" type="ORF">JIN84_11930</name>
</gene>
<dbReference type="RefSeq" id="WP_200351267.1">
    <property type="nucleotide sequence ID" value="NZ_BAABHZ010000006.1"/>
</dbReference>